<dbReference type="Proteomes" id="UP000092971">
    <property type="component" value="Chromosome"/>
</dbReference>
<evidence type="ECO:0000256" key="8">
    <source>
        <dbReference type="SAM" id="Phobius"/>
    </source>
</evidence>
<dbReference type="GO" id="GO:0005886">
    <property type="term" value="C:plasma membrane"/>
    <property type="evidence" value="ECO:0007669"/>
    <property type="project" value="UniProtKB-SubCell"/>
</dbReference>
<evidence type="ECO:0000256" key="4">
    <source>
        <dbReference type="ARBA" id="ARBA00022475"/>
    </source>
</evidence>
<evidence type="ECO:0000256" key="3">
    <source>
        <dbReference type="ARBA" id="ARBA00022448"/>
    </source>
</evidence>
<dbReference type="EMBL" id="CP014672">
    <property type="protein sequence ID" value="ANW98754.1"/>
    <property type="molecule type" value="Genomic_DNA"/>
</dbReference>
<dbReference type="PANTHER" id="PTHR21716:SF53">
    <property type="entry name" value="PERMEASE PERM-RELATED"/>
    <property type="match status" value="1"/>
</dbReference>
<evidence type="ECO:0000313" key="10">
    <source>
        <dbReference type="Proteomes" id="UP000092971"/>
    </source>
</evidence>
<keyword evidence="7 8" id="KW-0472">Membrane</keyword>
<protein>
    <recommendedName>
        <fullName evidence="11">AI-2E family transporter</fullName>
    </recommendedName>
</protein>
<keyword evidence="5 8" id="KW-0812">Transmembrane</keyword>
<evidence type="ECO:0000256" key="7">
    <source>
        <dbReference type="ARBA" id="ARBA00023136"/>
    </source>
</evidence>
<evidence type="ECO:0000256" key="2">
    <source>
        <dbReference type="ARBA" id="ARBA00009773"/>
    </source>
</evidence>
<dbReference type="Pfam" id="PF01594">
    <property type="entry name" value="AI-2E_transport"/>
    <property type="match status" value="1"/>
</dbReference>
<comment type="similarity">
    <text evidence="2">Belongs to the autoinducer-2 exporter (AI-2E) (TC 2.A.86) family.</text>
</comment>
<comment type="subcellular location">
    <subcellularLocation>
        <location evidence="1">Cell membrane</location>
        <topology evidence="1">Multi-pass membrane protein</topology>
    </subcellularLocation>
</comment>
<dbReference type="RefSeq" id="WP_065821338.1">
    <property type="nucleotide sequence ID" value="NZ_CP014672.1"/>
</dbReference>
<organism evidence="9 10">
    <name type="scientific">Thermoclostridium stercorarium subsp. thermolacticum DSM 2910</name>
    <dbReference type="NCBI Taxonomy" id="1121336"/>
    <lineage>
        <taxon>Bacteria</taxon>
        <taxon>Bacillati</taxon>
        <taxon>Bacillota</taxon>
        <taxon>Clostridia</taxon>
        <taxon>Eubacteriales</taxon>
        <taxon>Oscillospiraceae</taxon>
        <taxon>Thermoclostridium</taxon>
    </lineage>
</organism>
<gene>
    <name evidence="9" type="ORF">CSTERTH_06795</name>
</gene>
<evidence type="ECO:0000256" key="1">
    <source>
        <dbReference type="ARBA" id="ARBA00004651"/>
    </source>
</evidence>
<feature type="transmembrane region" description="Helical" evidence="8">
    <location>
        <begin position="263"/>
        <end position="282"/>
    </location>
</feature>
<dbReference type="AlphaFoldDB" id="A0A1B1YDB4"/>
<feature type="transmembrane region" description="Helical" evidence="8">
    <location>
        <begin position="316"/>
        <end position="336"/>
    </location>
</feature>
<feature type="transmembrane region" description="Helical" evidence="8">
    <location>
        <begin position="237"/>
        <end position="256"/>
    </location>
</feature>
<evidence type="ECO:0000256" key="6">
    <source>
        <dbReference type="ARBA" id="ARBA00022989"/>
    </source>
</evidence>
<evidence type="ECO:0000256" key="5">
    <source>
        <dbReference type="ARBA" id="ARBA00022692"/>
    </source>
</evidence>
<name>A0A1B1YDB4_THEST</name>
<feature type="transmembrane region" description="Helical" evidence="8">
    <location>
        <begin position="33"/>
        <end position="54"/>
    </location>
</feature>
<dbReference type="PANTHER" id="PTHR21716">
    <property type="entry name" value="TRANSMEMBRANE PROTEIN"/>
    <property type="match status" value="1"/>
</dbReference>
<sequence>MRINRWTRNGIAVGLVAGILFFALFFGREILRALLPLITGIIVSYILLPLVEWFENLKISRTTSILLSIFLSFAIILMIFIWLIPVLIENVRDLTKVLPELYNSALVSFTDFIHRNIPDNLRNDIMRETEKFFLNLQERFVSRLHDFISILPKKLSLIIDILIGWILSFYILKDKETIIESLKFVFPERYRNEAVCFLRDIHRIVVRFIQGQLLVAFIVGIIEALGLYIVGMPYAPLLGFIGGISNVIPYFGPYIGAVPAVSIALTISPWTTAATVLVFTIVQQIDNLYLSPRIIKEKLGLHPVTTIMSVTVGGRIFGFFGLIFAVPLVAVIKAAVNKIYRMISG</sequence>
<evidence type="ECO:0000313" key="9">
    <source>
        <dbReference type="EMBL" id="ANW98754.1"/>
    </source>
</evidence>
<evidence type="ECO:0008006" key="11">
    <source>
        <dbReference type="Google" id="ProtNLM"/>
    </source>
</evidence>
<feature type="transmembrane region" description="Helical" evidence="8">
    <location>
        <begin position="155"/>
        <end position="172"/>
    </location>
</feature>
<keyword evidence="3" id="KW-0813">Transport</keyword>
<keyword evidence="4" id="KW-1003">Cell membrane</keyword>
<proteinExistence type="inferred from homology"/>
<feature type="transmembrane region" description="Helical" evidence="8">
    <location>
        <begin position="9"/>
        <end position="27"/>
    </location>
</feature>
<reference evidence="9 10" key="1">
    <citation type="submission" date="2016-02" db="EMBL/GenBank/DDBJ databases">
        <title>Comparison of Clostridium stercorarium subspecies using comparative genomics and transcriptomics.</title>
        <authorList>
            <person name="Schellenberg J."/>
            <person name="Thallinger G."/>
            <person name="Levin D.B."/>
            <person name="Zhang X."/>
            <person name="Alvare G."/>
            <person name="Fristensky B."/>
            <person name="Sparling R."/>
        </authorList>
    </citation>
    <scope>NUCLEOTIDE SEQUENCE [LARGE SCALE GENOMIC DNA]</scope>
    <source>
        <strain evidence="9 10">DSM 2910</strain>
    </source>
</reference>
<accession>A0A1B1YDB4</accession>
<dbReference type="InterPro" id="IPR002549">
    <property type="entry name" value="AI-2E-like"/>
</dbReference>
<dbReference type="OrthoDB" id="9793390at2"/>
<feature type="transmembrane region" description="Helical" evidence="8">
    <location>
        <begin position="66"/>
        <end position="88"/>
    </location>
</feature>
<keyword evidence="6 8" id="KW-1133">Transmembrane helix</keyword>
<feature type="transmembrane region" description="Helical" evidence="8">
    <location>
        <begin position="213"/>
        <end position="231"/>
    </location>
</feature>